<dbReference type="Pfam" id="PF07693">
    <property type="entry name" value="KAP_NTPase"/>
    <property type="match status" value="1"/>
</dbReference>
<reference evidence="2 3" key="1">
    <citation type="journal article" date="2021" name="ISME Commun">
        <title>Automated analysis of genomic sequences facilitates high-throughput and comprehensive description of bacteria.</title>
        <authorList>
            <person name="Hitch T.C.A."/>
        </authorList>
    </citation>
    <scope>NUCLEOTIDE SEQUENCE [LARGE SCALE GENOMIC DNA]</scope>
    <source>
        <strain evidence="2 3">Sanger_109</strain>
    </source>
</reference>
<evidence type="ECO:0000313" key="2">
    <source>
        <dbReference type="EMBL" id="MCU6761928.1"/>
    </source>
</evidence>
<feature type="domain" description="KAP NTPase" evidence="1">
    <location>
        <begin position="16"/>
        <end position="194"/>
    </location>
</feature>
<dbReference type="RefSeq" id="WP_158424700.1">
    <property type="nucleotide sequence ID" value="NZ_JAOQJQ010000002.1"/>
</dbReference>
<dbReference type="EMBL" id="JAOQJQ010000002">
    <property type="protein sequence ID" value="MCU6761928.1"/>
    <property type="molecule type" value="Genomic_DNA"/>
</dbReference>
<protein>
    <submittedName>
        <fullName evidence="2">KAP family NTPase</fullName>
    </submittedName>
</protein>
<evidence type="ECO:0000313" key="3">
    <source>
        <dbReference type="Proteomes" id="UP001652442"/>
    </source>
</evidence>
<organism evidence="2 3">
    <name type="scientific">Brotonthovivens ammoniilytica</name>
    <dbReference type="NCBI Taxonomy" id="2981725"/>
    <lineage>
        <taxon>Bacteria</taxon>
        <taxon>Bacillati</taxon>
        <taxon>Bacillota</taxon>
        <taxon>Clostridia</taxon>
        <taxon>Lachnospirales</taxon>
        <taxon>Lachnospiraceae</taxon>
        <taxon>Brotonthovivens</taxon>
    </lineage>
</organism>
<name>A0ABT2TI94_9FIRM</name>
<dbReference type="InterPro" id="IPR027417">
    <property type="entry name" value="P-loop_NTPase"/>
</dbReference>
<comment type="caution">
    <text evidence="2">The sequence shown here is derived from an EMBL/GenBank/DDBJ whole genome shotgun (WGS) entry which is preliminary data.</text>
</comment>
<dbReference type="Gene3D" id="3.40.50.300">
    <property type="entry name" value="P-loop containing nucleotide triphosphate hydrolases"/>
    <property type="match status" value="1"/>
</dbReference>
<dbReference type="InterPro" id="IPR011646">
    <property type="entry name" value="KAP_P-loop"/>
</dbReference>
<gene>
    <name evidence="2" type="ORF">OCV88_06175</name>
</gene>
<accession>A0ABT2TI94</accession>
<keyword evidence="3" id="KW-1185">Reference proteome</keyword>
<evidence type="ECO:0000259" key="1">
    <source>
        <dbReference type="Pfam" id="PF07693"/>
    </source>
</evidence>
<dbReference type="SUPFAM" id="SSF52540">
    <property type="entry name" value="P-loop containing nucleoside triphosphate hydrolases"/>
    <property type="match status" value="1"/>
</dbReference>
<sequence>MVDRMKNRKLTDDDIVKEIINYVDETLYNYAVMIDGEWGCGKTYFIQKRLYKELEKHENKHGQSDHDYQQRKIIYVSLYGVKSIEEVTKQLFMEALVAKAGKGKGMIKKGTEAISSMLPVMFDILKNKGIELDVNNITEATEKLIPIKNSILIFDDLERCDCPTNEILGYINSFVEHENMKVIIVANQKEIGKGVSSANQELKYLVAAHNNILFEKNQKSEVINQYSNSERKNENTSPVDIETVKNRVQKLFVEDNLYDKVKEKLIGVTIYYQPDLQTVFKKLITSAKLDDNLKKYLYDDIAFFEEYMINEAHANIRTFQFFLSKINQLYKKLIQLEDKGREAFLKYIVKYSFKISVSFKNGDYKYEWKGTEEYAFKSIGSIDILGNQLSFRFVDDFIIKSILEDGRIKDMFELFANEYLRKSSPEKEAFAELDSHWYELTDIVIEKKIDIILKGLENDAYDVKDYPRIINRFLELQEHGFPEDNTIKMIENMKISLSKLSRYIEIDNGYGVMYEGDRRNKYQRIVTDLQNDIDQKFQNNYSNTLDSYLTMKEGWGEKIENYVFHNKNEICSSRGFLRELDFDMLCERIKAATSKDLQAFRSCIINLYTRGILGEALEEERMLLPKLRQCIENINTEGFDRIKKMQISFLVKNLKDGEKVYFAKQS</sequence>
<dbReference type="Proteomes" id="UP001652442">
    <property type="component" value="Unassembled WGS sequence"/>
</dbReference>
<proteinExistence type="predicted"/>